<evidence type="ECO:0000256" key="1">
    <source>
        <dbReference type="ARBA" id="ARBA00006484"/>
    </source>
</evidence>
<dbReference type="PRINTS" id="PR00080">
    <property type="entry name" value="SDRFAMILY"/>
</dbReference>
<keyword evidence="3" id="KW-0520">NAD</keyword>
<proteinExistence type="inferred from homology"/>
<dbReference type="InterPro" id="IPR020904">
    <property type="entry name" value="Sc_DH/Rdtase_CS"/>
</dbReference>
<dbReference type="Gene3D" id="3.40.50.720">
    <property type="entry name" value="NAD(P)-binding Rossmann-like Domain"/>
    <property type="match status" value="1"/>
</dbReference>
<keyword evidence="2" id="KW-0560">Oxidoreductase</keyword>
<keyword evidence="6" id="KW-1185">Reference proteome</keyword>
<dbReference type="PROSITE" id="PS00061">
    <property type="entry name" value="ADH_SHORT"/>
    <property type="match status" value="1"/>
</dbReference>
<evidence type="ECO:0000256" key="2">
    <source>
        <dbReference type="ARBA" id="ARBA00023002"/>
    </source>
</evidence>
<accession>A0ABQ1G6A9</accession>
<dbReference type="InterPro" id="IPR057326">
    <property type="entry name" value="KR_dom"/>
</dbReference>
<reference evidence="6" key="1">
    <citation type="journal article" date="2019" name="Int. J. Syst. Evol. Microbiol.">
        <title>The Global Catalogue of Microorganisms (GCM) 10K type strain sequencing project: providing services to taxonomists for standard genome sequencing and annotation.</title>
        <authorList>
            <consortium name="The Broad Institute Genomics Platform"/>
            <consortium name="The Broad Institute Genome Sequencing Center for Infectious Disease"/>
            <person name="Wu L."/>
            <person name="Ma J."/>
        </authorList>
    </citation>
    <scope>NUCLEOTIDE SEQUENCE [LARGE SCALE GENOMIC DNA]</scope>
    <source>
        <strain evidence="6">CGMCC 1.10106</strain>
    </source>
</reference>
<dbReference type="PANTHER" id="PTHR24321:SF8">
    <property type="entry name" value="ESTRADIOL 17-BETA-DEHYDROGENASE 8-RELATED"/>
    <property type="match status" value="1"/>
</dbReference>
<evidence type="ECO:0000313" key="5">
    <source>
        <dbReference type="EMBL" id="GGA37613.1"/>
    </source>
</evidence>
<organism evidence="5 6">
    <name type="scientific">Sphingomonas psychrolutea</name>
    <dbReference type="NCBI Taxonomy" id="1259676"/>
    <lineage>
        <taxon>Bacteria</taxon>
        <taxon>Pseudomonadati</taxon>
        <taxon>Pseudomonadota</taxon>
        <taxon>Alphaproteobacteria</taxon>
        <taxon>Sphingomonadales</taxon>
        <taxon>Sphingomonadaceae</taxon>
        <taxon>Sphingomonas</taxon>
    </lineage>
</organism>
<feature type="domain" description="Ketoreductase" evidence="4">
    <location>
        <begin position="8"/>
        <end position="186"/>
    </location>
</feature>
<dbReference type="EMBL" id="BMDW01000002">
    <property type="protein sequence ID" value="GGA37613.1"/>
    <property type="molecule type" value="Genomic_DNA"/>
</dbReference>
<name>A0ABQ1G6A9_9SPHN</name>
<dbReference type="NCBIfam" id="NF005559">
    <property type="entry name" value="PRK07231.1"/>
    <property type="match status" value="1"/>
</dbReference>
<dbReference type="InterPro" id="IPR036291">
    <property type="entry name" value="NAD(P)-bd_dom_sf"/>
</dbReference>
<dbReference type="Proteomes" id="UP000618591">
    <property type="component" value="Unassembled WGS sequence"/>
</dbReference>
<dbReference type="PANTHER" id="PTHR24321">
    <property type="entry name" value="DEHYDROGENASES, SHORT CHAIN"/>
    <property type="match status" value="1"/>
</dbReference>
<dbReference type="PRINTS" id="PR00081">
    <property type="entry name" value="GDHRDH"/>
</dbReference>
<gene>
    <name evidence="5" type="ORF">GCM10011395_04910</name>
</gene>
<sequence length="245" mass="25324">MVGKLEGRRIIVTGAASGMGRAIADLFAQEGAALALIDVNHEGVRQAADALGAVGFACDVSDRAAVSATVADTGAVLGGIDGVVNAAGVLDIKPFGDLDPASWDRMIAINLTGPFNVVHAALPFLNGAERATIVNIASTSALMPMAGTTGYSASKAGLAMFTKCLGFDLGPKIRANSICPGVIKTEMTRYLWENPEHSARAADRVALKRLGLPEDVARAALFFSTDDSGFTTGTELPVDGGFSWR</sequence>
<dbReference type="InterPro" id="IPR002347">
    <property type="entry name" value="SDR_fam"/>
</dbReference>
<protein>
    <submittedName>
        <fullName evidence="5">3-oxoacyl-ACP reductase</fullName>
    </submittedName>
</protein>
<comment type="similarity">
    <text evidence="1">Belongs to the short-chain dehydrogenases/reductases (SDR) family.</text>
</comment>
<dbReference type="Pfam" id="PF13561">
    <property type="entry name" value="adh_short_C2"/>
    <property type="match status" value="1"/>
</dbReference>
<evidence type="ECO:0000259" key="4">
    <source>
        <dbReference type="SMART" id="SM00822"/>
    </source>
</evidence>
<dbReference type="SMART" id="SM00822">
    <property type="entry name" value="PKS_KR"/>
    <property type="match status" value="1"/>
</dbReference>
<dbReference type="SUPFAM" id="SSF51735">
    <property type="entry name" value="NAD(P)-binding Rossmann-fold domains"/>
    <property type="match status" value="1"/>
</dbReference>
<evidence type="ECO:0000256" key="3">
    <source>
        <dbReference type="ARBA" id="ARBA00023027"/>
    </source>
</evidence>
<comment type="caution">
    <text evidence="5">The sequence shown here is derived from an EMBL/GenBank/DDBJ whole genome shotgun (WGS) entry which is preliminary data.</text>
</comment>
<dbReference type="CDD" id="cd05233">
    <property type="entry name" value="SDR_c"/>
    <property type="match status" value="1"/>
</dbReference>
<evidence type="ECO:0000313" key="6">
    <source>
        <dbReference type="Proteomes" id="UP000618591"/>
    </source>
</evidence>